<proteinExistence type="predicted"/>
<dbReference type="Proteomes" id="UP000051586">
    <property type="component" value="Unassembled WGS sequence"/>
</dbReference>
<dbReference type="EMBL" id="AYZI01000004">
    <property type="protein sequence ID" value="KRM91614.1"/>
    <property type="molecule type" value="Genomic_DNA"/>
</dbReference>
<evidence type="ECO:0000313" key="1">
    <source>
        <dbReference type="EMBL" id="KRM91614.1"/>
    </source>
</evidence>
<comment type="caution">
    <text evidence="1">The sequence shown here is derived from an EMBL/GenBank/DDBJ whole genome shotgun (WGS) entry which is preliminary data.</text>
</comment>
<dbReference type="AlphaFoldDB" id="A0A0R2CJ18"/>
<gene>
    <name evidence="1" type="ORF">FC87_GL000747</name>
</gene>
<sequence>MATESQKRSRDKWNNDAKNKARRKYYVLKSNARAYIRNEFTTDDDLNELIEMAKNRRYIMTKQELVDSYVAVYNREVSGTTMSNNALEAQFDLLAGFGIDASDPANLPNVEDVVKFSDYGYNYDSADDEFKEI</sequence>
<dbReference type="RefSeq" id="WP_035422440.1">
    <property type="nucleotide sequence ID" value="NZ_AYZI01000004.1"/>
</dbReference>
<organism evidence="1 2">
    <name type="scientific">Fructilactobacillus florum DSM 22689 = JCM 16035</name>
    <dbReference type="NCBI Taxonomy" id="1423745"/>
    <lineage>
        <taxon>Bacteria</taxon>
        <taxon>Bacillati</taxon>
        <taxon>Bacillota</taxon>
        <taxon>Bacilli</taxon>
        <taxon>Lactobacillales</taxon>
        <taxon>Lactobacillaceae</taxon>
        <taxon>Fructilactobacillus</taxon>
    </lineage>
</organism>
<accession>A0A0R2CJ18</accession>
<evidence type="ECO:0000313" key="2">
    <source>
        <dbReference type="Proteomes" id="UP000051586"/>
    </source>
</evidence>
<reference evidence="1 2" key="1">
    <citation type="journal article" date="2015" name="Genome Announc.">
        <title>Expanding the biotechnology potential of lactobacilli through comparative genomics of 213 strains and associated genera.</title>
        <authorList>
            <person name="Sun Z."/>
            <person name="Harris H.M."/>
            <person name="McCann A."/>
            <person name="Guo C."/>
            <person name="Argimon S."/>
            <person name="Zhang W."/>
            <person name="Yang X."/>
            <person name="Jeffery I.B."/>
            <person name="Cooney J.C."/>
            <person name="Kagawa T.F."/>
            <person name="Liu W."/>
            <person name="Song Y."/>
            <person name="Salvetti E."/>
            <person name="Wrobel A."/>
            <person name="Rasinkangas P."/>
            <person name="Parkhill J."/>
            <person name="Rea M.C."/>
            <person name="O'Sullivan O."/>
            <person name="Ritari J."/>
            <person name="Douillard F.P."/>
            <person name="Paul Ross R."/>
            <person name="Yang R."/>
            <person name="Briner A.E."/>
            <person name="Felis G.E."/>
            <person name="de Vos W.M."/>
            <person name="Barrangou R."/>
            <person name="Klaenhammer T.R."/>
            <person name="Caufield P.W."/>
            <person name="Cui Y."/>
            <person name="Zhang H."/>
            <person name="O'Toole P.W."/>
        </authorList>
    </citation>
    <scope>NUCLEOTIDE SEQUENCE [LARGE SCALE GENOMIC DNA]</scope>
    <source>
        <strain evidence="1 2">DSM 22689</strain>
    </source>
</reference>
<protein>
    <submittedName>
        <fullName evidence="1">Uncharacterized protein</fullName>
    </submittedName>
</protein>
<name>A0A0R2CJ18_9LACO</name>
<dbReference type="PATRIC" id="fig|1423745.4.peg.795"/>